<dbReference type="Gene3D" id="6.10.280.130">
    <property type="match status" value="1"/>
</dbReference>
<dbReference type="Pfam" id="PF14715">
    <property type="entry name" value="FixP_N"/>
    <property type="match status" value="1"/>
</dbReference>
<dbReference type="GO" id="GO:0020037">
    <property type="term" value="F:heme binding"/>
    <property type="evidence" value="ECO:0007669"/>
    <property type="project" value="InterPro"/>
</dbReference>
<keyword evidence="3 4" id="KW-0408">Iron</keyword>
<dbReference type="InterPro" id="IPR032858">
    <property type="entry name" value="CcoP_N"/>
</dbReference>
<keyword evidence="5" id="KW-0472">Membrane</keyword>
<accession>A0A1I7PI43</accession>
<reference evidence="7 8" key="1">
    <citation type="submission" date="2016-06" db="EMBL/GenBank/DDBJ databases">
        <title>Three novel species with peptidoglycan cell walls form the new genus Lacunisphaera gen. nov. in the family Opitutaceae of the verrucomicrobial subdivision 4.</title>
        <authorList>
            <person name="Rast P."/>
            <person name="Gloeckner I."/>
            <person name="Jogler M."/>
            <person name="Boedeker C."/>
            <person name="Jeske O."/>
            <person name="Wiegand S."/>
            <person name="Reinhardt R."/>
            <person name="Schumann P."/>
            <person name="Rohde M."/>
            <person name="Spring S."/>
            <person name="Gloeckner F.O."/>
            <person name="Jogler C."/>
        </authorList>
    </citation>
    <scope>NUCLEOTIDE SEQUENCE [LARGE SCALE GENOMIC DNA]</scope>
    <source>
        <strain evidence="7 8">IG16b</strain>
    </source>
</reference>
<evidence type="ECO:0000259" key="6">
    <source>
        <dbReference type="PROSITE" id="PS51007"/>
    </source>
</evidence>
<dbReference type="OrthoDB" id="7933886at2"/>
<feature type="transmembrane region" description="Helical" evidence="5">
    <location>
        <begin position="34"/>
        <end position="52"/>
    </location>
</feature>
<dbReference type="EMBL" id="CP016094">
    <property type="protein sequence ID" value="AOS43299.1"/>
    <property type="molecule type" value="Genomic_DNA"/>
</dbReference>
<dbReference type="KEGG" id="obg:Verru16b_00342"/>
<dbReference type="STRING" id="1838286.Verru16b_00342"/>
<feature type="domain" description="Cytochrome c" evidence="6">
    <location>
        <begin position="98"/>
        <end position="183"/>
    </location>
</feature>
<protein>
    <submittedName>
        <fullName evidence="7">Cbb3-type cytochrome c oxidase subunit CcoP2</fullName>
    </submittedName>
</protein>
<proteinExistence type="predicted"/>
<keyword evidence="5" id="KW-0812">Transmembrane</keyword>
<evidence type="ECO:0000313" key="8">
    <source>
        <dbReference type="Proteomes" id="UP000095228"/>
    </source>
</evidence>
<evidence type="ECO:0000256" key="4">
    <source>
        <dbReference type="PROSITE-ProRule" id="PRU00433"/>
    </source>
</evidence>
<evidence type="ECO:0000313" key="7">
    <source>
        <dbReference type="EMBL" id="AOS43299.1"/>
    </source>
</evidence>
<dbReference type="AlphaFoldDB" id="A0A1I7PI43"/>
<dbReference type="Gene3D" id="1.10.760.10">
    <property type="entry name" value="Cytochrome c-like domain"/>
    <property type="match status" value="1"/>
</dbReference>
<dbReference type="InterPro" id="IPR038414">
    <property type="entry name" value="CcoP_N_sf"/>
</dbReference>
<keyword evidence="8" id="KW-1185">Reference proteome</keyword>
<gene>
    <name evidence="7" type="primary">ccoP2</name>
    <name evidence="7" type="ORF">Verru16b_00342</name>
</gene>
<sequence>MNSHPTPPPDQNGPALRPHIYDGIQEFDQRLPNWWLNTLYGAIAFSIVFWFAHMIAKILPTDGARVDAAMAQIAAAKMASSIDVTNDQLFWDMSANPVFTEAGKATVNSLCVACHLASLKGKGENPGAVGPDLTDTAWIHGGTPKEIYATLKSGVLAKGMPAWEPVLGQKKTAEVVAYLLSHHKQGEPITVEIAK</sequence>
<evidence type="ECO:0000256" key="5">
    <source>
        <dbReference type="SAM" id="Phobius"/>
    </source>
</evidence>
<dbReference type="SUPFAM" id="SSF46626">
    <property type="entry name" value="Cytochrome c"/>
    <property type="match status" value="1"/>
</dbReference>
<dbReference type="InterPro" id="IPR036909">
    <property type="entry name" value="Cyt_c-like_dom_sf"/>
</dbReference>
<dbReference type="PROSITE" id="PS51007">
    <property type="entry name" value="CYTC"/>
    <property type="match status" value="1"/>
</dbReference>
<dbReference type="InterPro" id="IPR009056">
    <property type="entry name" value="Cyt_c-like_dom"/>
</dbReference>
<organism evidence="7 8">
    <name type="scientific">Lacunisphaera limnophila</name>
    <dbReference type="NCBI Taxonomy" id="1838286"/>
    <lineage>
        <taxon>Bacteria</taxon>
        <taxon>Pseudomonadati</taxon>
        <taxon>Verrucomicrobiota</taxon>
        <taxon>Opitutia</taxon>
        <taxon>Opitutales</taxon>
        <taxon>Opitutaceae</taxon>
        <taxon>Lacunisphaera</taxon>
    </lineage>
</organism>
<evidence type="ECO:0000256" key="2">
    <source>
        <dbReference type="ARBA" id="ARBA00022723"/>
    </source>
</evidence>
<dbReference type="Pfam" id="PF13442">
    <property type="entry name" value="Cytochrome_CBB3"/>
    <property type="match status" value="1"/>
</dbReference>
<keyword evidence="2 4" id="KW-0479">Metal-binding</keyword>
<keyword evidence="1 4" id="KW-0349">Heme</keyword>
<dbReference type="GO" id="GO:0046872">
    <property type="term" value="F:metal ion binding"/>
    <property type="evidence" value="ECO:0007669"/>
    <property type="project" value="UniProtKB-KW"/>
</dbReference>
<keyword evidence="5" id="KW-1133">Transmembrane helix</keyword>
<dbReference type="RefSeq" id="WP_069960668.1">
    <property type="nucleotide sequence ID" value="NZ_CP016094.1"/>
</dbReference>
<evidence type="ECO:0000256" key="3">
    <source>
        <dbReference type="ARBA" id="ARBA00023004"/>
    </source>
</evidence>
<dbReference type="GO" id="GO:0009055">
    <property type="term" value="F:electron transfer activity"/>
    <property type="evidence" value="ECO:0007669"/>
    <property type="project" value="InterPro"/>
</dbReference>
<evidence type="ECO:0000256" key="1">
    <source>
        <dbReference type="ARBA" id="ARBA00022617"/>
    </source>
</evidence>
<dbReference type="Proteomes" id="UP000095228">
    <property type="component" value="Chromosome"/>
</dbReference>
<name>A0A1I7PI43_9BACT</name>